<keyword evidence="3" id="KW-1185">Reference proteome</keyword>
<dbReference type="EMBL" id="BRPK01000003">
    <property type="protein sequence ID" value="GLB35969.1"/>
    <property type="molecule type" value="Genomic_DNA"/>
</dbReference>
<evidence type="ECO:0000313" key="2">
    <source>
        <dbReference type="EMBL" id="GLB35969.1"/>
    </source>
</evidence>
<dbReference type="Pfam" id="PF20153">
    <property type="entry name" value="DUF6535"/>
    <property type="match status" value="1"/>
</dbReference>
<proteinExistence type="predicted"/>
<comment type="caution">
    <text evidence="2">The sequence shown here is derived from an EMBL/GenBank/DDBJ whole genome shotgun (WGS) entry which is preliminary data.</text>
</comment>
<dbReference type="AlphaFoldDB" id="A0A9P3PIC3"/>
<gene>
    <name evidence="2" type="ORF">LshimejAT787_0302570</name>
</gene>
<evidence type="ECO:0000313" key="3">
    <source>
        <dbReference type="Proteomes" id="UP001063166"/>
    </source>
</evidence>
<organism evidence="2 3">
    <name type="scientific">Lyophyllum shimeji</name>
    <name type="common">Hon-shimeji</name>
    <name type="synonym">Tricholoma shimeji</name>
    <dbReference type="NCBI Taxonomy" id="47721"/>
    <lineage>
        <taxon>Eukaryota</taxon>
        <taxon>Fungi</taxon>
        <taxon>Dikarya</taxon>
        <taxon>Basidiomycota</taxon>
        <taxon>Agaricomycotina</taxon>
        <taxon>Agaricomycetes</taxon>
        <taxon>Agaricomycetidae</taxon>
        <taxon>Agaricales</taxon>
        <taxon>Tricholomatineae</taxon>
        <taxon>Lyophyllaceae</taxon>
        <taxon>Lyophyllum</taxon>
    </lineage>
</organism>
<name>A0A9P3PIC3_LYOSH</name>
<dbReference type="Proteomes" id="UP001063166">
    <property type="component" value="Unassembled WGS sequence"/>
</dbReference>
<reference evidence="2" key="1">
    <citation type="submission" date="2022-07" db="EMBL/GenBank/DDBJ databases">
        <title>The genome of Lyophyllum shimeji provides insight into the initial evolution of ectomycorrhizal fungal genome.</title>
        <authorList>
            <person name="Kobayashi Y."/>
            <person name="Shibata T."/>
            <person name="Hirakawa H."/>
            <person name="Shigenobu S."/>
            <person name="Nishiyama T."/>
            <person name="Yamada A."/>
            <person name="Hasebe M."/>
            <person name="Kawaguchi M."/>
        </authorList>
    </citation>
    <scope>NUCLEOTIDE SEQUENCE</scope>
    <source>
        <strain evidence="2">AT787</strain>
    </source>
</reference>
<protein>
    <recommendedName>
        <fullName evidence="1">DUF6535 domain-containing protein</fullName>
    </recommendedName>
</protein>
<feature type="domain" description="DUF6535" evidence="1">
    <location>
        <begin position="14"/>
        <end position="73"/>
    </location>
</feature>
<accession>A0A9P3PIC3</accession>
<sequence>MAQTSRGNTSATIWSVYVAEADRQDRILDESCKGAMDALLNFAGLFSASITAFLVESYKTLTPDPAVTVLAQISGARE</sequence>
<dbReference type="OrthoDB" id="3221808at2759"/>
<evidence type="ECO:0000259" key="1">
    <source>
        <dbReference type="Pfam" id="PF20153"/>
    </source>
</evidence>
<dbReference type="InterPro" id="IPR045338">
    <property type="entry name" value="DUF6535"/>
</dbReference>